<dbReference type="AlphaFoldDB" id="A0ABD2CGI7"/>
<sequence length="62" mass="7253">MVLAAKPPAKMASTCHKMEISNHRDERGRSQKRIDNEKNGTYEKAINRRDILRWDVKWVSVS</sequence>
<organism evidence="1 2">
    <name type="scientific">Vespula maculifrons</name>
    <name type="common">Eastern yellow jacket</name>
    <name type="synonym">Wasp</name>
    <dbReference type="NCBI Taxonomy" id="7453"/>
    <lineage>
        <taxon>Eukaryota</taxon>
        <taxon>Metazoa</taxon>
        <taxon>Ecdysozoa</taxon>
        <taxon>Arthropoda</taxon>
        <taxon>Hexapoda</taxon>
        <taxon>Insecta</taxon>
        <taxon>Pterygota</taxon>
        <taxon>Neoptera</taxon>
        <taxon>Endopterygota</taxon>
        <taxon>Hymenoptera</taxon>
        <taxon>Apocrita</taxon>
        <taxon>Aculeata</taxon>
        <taxon>Vespoidea</taxon>
        <taxon>Vespidae</taxon>
        <taxon>Vespinae</taxon>
        <taxon>Vespula</taxon>
    </lineage>
</organism>
<accession>A0ABD2CGI7</accession>
<dbReference type="EMBL" id="JAYRBN010000050">
    <property type="protein sequence ID" value="KAL2744193.1"/>
    <property type="molecule type" value="Genomic_DNA"/>
</dbReference>
<proteinExistence type="predicted"/>
<protein>
    <submittedName>
        <fullName evidence="1">Uncharacterized protein</fullName>
    </submittedName>
</protein>
<name>A0ABD2CGI7_VESMC</name>
<dbReference type="Proteomes" id="UP001607303">
    <property type="component" value="Unassembled WGS sequence"/>
</dbReference>
<reference evidence="1 2" key="1">
    <citation type="journal article" date="2024" name="Ann. Entomol. Soc. Am.">
        <title>Genomic analyses of the southern and eastern yellowjacket wasps (Hymenoptera: Vespidae) reveal evolutionary signatures of social life.</title>
        <authorList>
            <person name="Catto M.A."/>
            <person name="Caine P.B."/>
            <person name="Orr S.E."/>
            <person name="Hunt B.G."/>
            <person name="Goodisman M.A.D."/>
        </authorList>
    </citation>
    <scope>NUCLEOTIDE SEQUENCE [LARGE SCALE GENOMIC DNA]</scope>
    <source>
        <strain evidence="1">232</strain>
        <tissue evidence="1">Head and thorax</tissue>
    </source>
</reference>
<comment type="caution">
    <text evidence="1">The sequence shown here is derived from an EMBL/GenBank/DDBJ whole genome shotgun (WGS) entry which is preliminary data.</text>
</comment>
<keyword evidence="2" id="KW-1185">Reference proteome</keyword>
<evidence type="ECO:0000313" key="2">
    <source>
        <dbReference type="Proteomes" id="UP001607303"/>
    </source>
</evidence>
<evidence type="ECO:0000313" key="1">
    <source>
        <dbReference type="EMBL" id="KAL2744193.1"/>
    </source>
</evidence>
<gene>
    <name evidence="1" type="ORF">V1477_006735</name>
</gene>